<dbReference type="RefSeq" id="WP_106161257.1">
    <property type="nucleotide sequence ID" value="NZ_PVTT01000002.1"/>
</dbReference>
<dbReference type="Pfam" id="PF00300">
    <property type="entry name" value="His_Phos_1"/>
    <property type="match status" value="1"/>
</dbReference>
<dbReference type="AlphaFoldDB" id="A0A2T0X458"/>
<evidence type="ECO:0000313" key="1">
    <source>
        <dbReference type="EMBL" id="PRY93697.1"/>
    </source>
</evidence>
<dbReference type="InterPro" id="IPR029033">
    <property type="entry name" value="His_PPase_superfam"/>
</dbReference>
<dbReference type="Gene3D" id="3.40.50.1240">
    <property type="entry name" value="Phosphoglycerate mutase-like"/>
    <property type="match status" value="1"/>
</dbReference>
<keyword evidence="2" id="KW-1185">Reference proteome</keyword>
<dbReference type="OrthoDB" id="9781415at2"/>
<dbReference type="InterPro" id="IPR013078">
    <property type="entry name" value="His_Pase_superF_clade-1"/>
</dbReference>
<sequence>MPLTFLRHPPPDVARGVCYGASDLALLPGWEEAIDALQVGATAVRHSPLGRCAGPARRLAARLGVRAVADPGLREMDFGAWEMRPWDAVPRGQIDAWAADTLHWRPPGGETVAEMAARVAAALERAGEGELWLSHAGVFKALRHLAGAPGPWDERIGFGEVRTL</sequence>
<organism evidence="1 2">
    <name type="scientific">Hasllibacter halocynthiae</name>
    <dbReference type="NCBI Taxonomy" id="595589"/>
    <lineage>
        <taxon>Bacteria</taxon>
        <taxon>Pseudomonadati</taxon>
        <taxon>Pseudomonadota</taxon>
        <taxon>Alphaproteobacteria</taxon>
        <taxon>Rhodobacterales</taxon>
        <taxon>Roseobacteraceae</taxon>
        <taxon>Hasllibacter</taxon>
    </lineage>
</organism>
<protein>
    <submittedName>
        <fullName evidence="1">Alpha-ribazole phosphatase</fullName>
    </submittedName>
</protein>
<evidence type="ECO:0000313" key="2">
    <source>
        <dbReference type="Proteomes" id="UP000238801"/>
    </source>
</evidence>
<dbReference type="EMBL" id="PVTT01000002">
    <property type="protein sequence ID" value="PRY93697.1"/>
    <property type="molecule type" value="Genomic_DNA"/>
</dbReference>
<name>A0A2T0X458_9RHOB</name>
<reference evidence="1 2" key="1">
    <citation type="submission" date="2018-03" db="EMBL/GenBank/DDBJ databases">
        <title>Genomic Encyclopedia of Archaeal and Bacterial Type Strains, Phase II (KMG-II): from individual species to whole genera.</title>
        <authorList>
            <person name="Goeker M."/>
        </authorList>
    </citation>
    <scope>NUCLEOTIDE SEQUENCE [LARGE SCALE GENOMIC DNA]</scope>
    <source>
        <strain evidence="1 2">DSM 29318</strain>
    </source>
</reference>
<dbReference type="SUPFAM" id="SSF53254">
    <property type="entry name" value="Phosphoglycerate mutase-like"/>
    <property type="match status" value="1"/>
</dbReference>
<gene>
    <name evidence="1" type="ORF">BCF33_2579</name>
</gene>
<accession>A0A2T0X458</accession>
<comment type="caution">
    <text evidence="1">The sequence shown here is derived from an EMBL/GenBank/DDBJ whole genome shotgun (WGS) entry which is preliminary data.</text>
</comment>
<proteinExistence type="predicted"/>
<dbReference type="Proteomes" id="UP000238801">
    <property type="component" value="Unassembled WGS sequence"/>
</dbReference>